<protein>
    <submittedName>
        <fullName evidence="1">Uncharacterized protein</fullName>
    </submittedName>
</protein>
<keyword evidence="2" id="KW-1185">Reference proteome</keyword>
<evidence type="ECO:0000313" key="1">
    <source>
        <dbReference type="EMBL" id="SJL08484.1"/>
    </source>
</evidence>
<evidence type="ECO:0000313" key="2">
    <source>
        <dbReference type="Proteomes" id="UP000219338"/>
    </source>
</evidence>
<accession>A0A284RIA9</accession>
<organism evidence="1 2">
    <name type="scientific">Armillaria ostoyae</name>
    <name type="common">Armillaria root rot fungus</name>
    <dbReference type="NCBI Taxonomy" id="47428"/>
    <lineage>
        <taxon>Eukaryota</taxon>
        <taxon>Fungi</taxon>
        <taxon>Dikarya</taxon>
        <taxon>Basidiomycota</taxon>
        <taxon>Agaricomycotina</taxon>
        <taxon>Agaricomycetes</taxon>
        <taxon>Agaricomycetidae</taxon>
        <taxon>Agaricales</taxon>
        <taxon>Marasmiineae</taxon>
        <taxon>Physalacriaceae</taxon>
        <taxon>Armillaria</taxon>
    </lineage>
</organism>
<gene>
    <name evidence="1" type="ORF">ARMOST_11848</name>
</gene>
<dbReference type="AlphaFoldDB" id="A0A284RIA9"/>
<reference evidence="2" key="1">
    <citation type="journal article" date="2017" name="Nat. Ecol. Evol.">
        <title>Genome expansion and lineage-specific genetic innovations in the forest pathogenic fungi Armillaria.</title>
        <authorList>
            <person name="Sipos G."/>
            <person name="Prasanna A.N."/>
            <person name="Walter M.C."/>
            <person name="O'Connor E."/>
            <person name="Balint B."/>
            <person name="Krizsan K."/>
            <person name="Kiss B."/>
            <person name="Hess J."/>
            <person name="Varga T."/>
            <person name="Slot J."/>
            <person name="Riley R."/>
            <person name="Boka B."/>
            <person name="Rigling D."/>
            <person name="Barry K."/>
            <person name="Lee J."/>
            <person name="Mihaltcheva S."/>
            <person name="LaButti K."/>
            <person name="Lipzen A."/>
            <person name="Waldron R."/>
            <person name="Moloney N.M."/>
            <person name="Sperisen C."/>
            <person name="Kredics L."/>
            <person name="Vagvoelgyi C."/>
            <person name="Patrignani A."/>
            <person name="Fitzpatrick D."/>
            <person name="Nagy I."/>
            <person name="Doyle S."/>
            <person name="Anderson J.B."/>
            <person name="Grigoriev I.V."/>
            <person name="Gueldener U."/>
            <person name="Muensterkoetter M."/>
            <person name="Nagy L.G."/>
        </authorList>
    </citation>
    <scope>NUCLEOTIDE SEQUENCE [LARGE SCALE GENOMIC DNA]</scope>
    <source>
        <strain evidence="2">C18/9</strain>
    </source>
</reference>
<sequence>MTRYTIKQGNIEIAYGTDHATGYFLAVVDQRLMWKQNASEAVNGTAEKVDAGGDGSYFNLHTGAGGFGFRVSKEVIAEFMQRYGVPDDKLKLVRAGKDM</sequence>
<name>A0A284RIA9_ARMOS</name>
<dbReference type="OMA" id="MTRYTIK"/>
<dbReference type="Proteomes" id="UP000219338">
    <property type="component" value="Unassembled WGS sequence"/>
</dbReference>
<proteinExistence type="predicted"/>
<dbReference type="EMBL" id="FUEG01000009">
    <property type="protein sequence ID" value="SJL08484.1"/>
    <property type="molecule type" value="Genomic_DNA"/>
</dbReference>
<dbReference type="OrthoDB" id="432970at2759"/>